<dbReference type="AlphaFoldDB" id="A0A059ZXU1"/>
<accession>A0A059ZXU1</accession>
<evidence type="ECO:0000256" key="1">
    <source>
        <dbReference type="SAM" id="MobiDB-lite"/>
    </source>
</evidence>
<dbReference type="EMBL" id="CP005986">
    <property type="protein sequence ID" value="AIA54796.1"/>
    <property type="molecule type" value="Genomic_DNA"/>
</dbReference>
<evidence type="ECO:0000313" key="2">
    <source>
        <dbReference type="EMBL" id="AIA54796.1"/>
    </source>
</evidence>
<reference evidence="2 3" key="1">
    <citation type="journal article" date="2009" name="J. Bacteriol.">
        <title>Draft genome sequence of the extremely acidophilic bacterium Acidithiobacillus caldus ATCC 51756 reveals metabolic versatility in the genus Acidithiobacillus.</title>
        <authorList>
            <person name="Valdes J."/>
            <person name="Quatrini R."/>
            <person name="Hallberg K."/>
            <person name="Dopson M."/>
            <person name="Valenzuela P.D."/>
            <person name="Holmes D.S."/>
        </authorList>
    </citation>
    <scope>NUCLEOTIDE SEQUENCE [LARGE SCALE GENOMIC DNA]</scope>
    <source>
        <strain evidence="3">ATCC 51756 / DSM 8584 / KU</strain>
    </source>
</reference>
<evidence type="ECO:0000313" key="3">
    <source>
        <dbReference type="Proteomes" id="UP000005522"/>
    </source>
</evidence>
<name>A0A059ZXU1_ACICK</name>
<proteinExistence type="predicted"/>
<feature type="compositionally biased region" description="Polar residues" evidence="1">
    <location>
        <begin position="10"/>
        <end position="23"/>
    </location>
</feature>
<protein>
    <submittedName>
        <fullName evidence="2">Uncharacterized protein</fullName>
    </submittedName>
</protein>
<dbReference type="RefSeq" id="WP_004871270.1">
    <property type="nucleotide sequence ID" value="NZ_CP005986.1"/>
</dbReference>
<dbReference type="KEGG" id="acz:Acaty_c0920"/>
<dbReference type="HOGENOM" id="CLU_2696053_0_0_6"/>
<dbReference type="eggNOG" id="ENOG5032DW6">
    <property type="taxonomic scope" value="Bacteria"/>
</dbReference>
<feature type="region of interest" description="Disordered" evidence="1">
    <location>
        <begin position="1"/>
        <end position="73"/>
    </location>
</feature>
<organism evidence="2 3">
    <name type="scientific">Acidithiobacillus caldus (strain ATCC 51756 / DSM 8584 / KU)</name>
    <dbReference type="NCBI Taxonomy" id="637389"/>
    <lineage>
        <taxon>Bacteria</taxon>
        <taxon>Pseudomonadati</taxon>
        <taxon>Pseudomonadota</taxon>
        <taxon>Acidithiobacillia</taxon>
        <taxon>Acidithiobacillales</taxon>
        <taxon>Acidithiobacillaceae</taxon>
        <taxon>Acidithiobacillus</taxon>
    </lineage>
</organism>
<sequence length="73" mass="7591">MSSLEDKLSASMQGPRRSSTRTAASDKAAEAAPVKPATTTRASSKAPAKGRVEVEDLNAGGGRSLNPPRIWPD</sequence>
<gene>
    <name evidence="2" type="ORF">Acaty_c0920</name>
</gene>
<dbReference type="Proteomes" id="UP000005522">
    <property type="component" value="Chromosome"/>
</dbReference>
<dbReference type="GeneID" id="92930949"/>